<keyword evidence="1" id="KW-0732">Signal</keyword>
<reference evidence="3" key="1">
    <citation type="journal article" date="2020" name="Stud. Mycol.">
        <title>101 Dothideomycetes genomes: a test case for predicting lifestyles and emergence of pathogens.</title>
        <authorList>
            <person name="Haridas S."/>
            <person name="Albert R."/>
            <person name="Binder M."/>
            <person name="Bloem J."/>
            <person name="Labutti K."/>
            <person name="Salamov A."/>
            <person name="Andreopoulos B."/>
            <person name="Baker S."/>
            <person name="Barry K."/>
            <person name="Bills G."/>
            <person name="Bluhm B."/>
            <person name="Cannon C."/>
            <person name="Castanera R."/>
            <person name="Culley D."/>
            <person name="Daum C."/>
            <person name="Ezra D."/>
            <person name="Gonzalez J."/>
            <person name="Henrissat B."/>
            <person name="Kuo A."/>
            <person name="Liang C."/>
            <person name="Lipzen A."/>
            <person name="Lutzoni F."/>
            <person name="Magnuson J."/>
            <person name="Mondo S."/>
            <person name="Nolan M."/>
            <person name="Ohm R."/>
            <person name="Pangilinan J."/>
            <person name="Park H.-J."/>
            <person name="Ramirez L."/>
            <person name="Alfaro M."/>
            <person name="Sun H."/>
            <person name="Tritt A."/>
            <person name="Yoshinaga Y."/>
            <person name="Zwiers L.-H."/>
            <person name="Turgeon B."/>
            <person name="Goodwin S."/>
            <person name="Spatafora J."/>
            <person name="Crous P."/>
            <person name="Grigoriev I."/>
        </authorList>
    </citation>
    <scope>NUCLEOTIDE SEQUENCE</scope>
    <source>
        <strain evidence="3">CBS 121739</strain>
    </source>
</reference>
<dbReference type="Pfam" id="PF12697">
    <property type="entry name" value="Abhydrolase_6"/>
    <property type="match status" value="1"/>
</dbReference>
<evidence type="ECO:0000259" key="2">
    <source>
        <dbReference type="Pfam" id="PF12697"/>
    </source>
</evidence>
<gene>
    <name evidence="3" type="ORF">EJ05DRAFT_513209</name>
</gene>
<dbReference type="OrthoDB" id="190201at2759"/>
<dbReference type="AlphaFoldDB" id="A0A6A6VZQ6"/>
<feature type="signal peptide" evidence="1">
    <location>
        <begin position="1"/>
        <end position="20"/>
    </location>
</feature>
<dbReference type="Gene3D" id="3.40.50.1820">
    <property type="entry name" value="alpha/beta hydrolase"/>
    <property type="match status" value="1"/>
</dbReference>
<dbReference type="SUPFAM" id="SSF53474">
    <property type="entry name" value="alpha/beta-Hydrolases"/>
    <property type="match status" value="1"/>
</dbReference>
<dbReference type="Proteomes" id="UP000799437">
    <property type="component" value="Unassembled WGS sequence"/>
</dbReference>
<feature type="domain" description="AB hydrolase-1" evidence="2">
    <location>
        <begin position="120"/>
        <end position="369"/>
    </location>
</feature>
<dbReference type="InterPro" id="IPR000073">
    <property type="entry name" value="AB_hydrolase_1"/>
</dbReference>
<organism evidence="3 4">
    <name type="scientific">Pseudovirgaria hyperparasitica</name>
    <dbReference type="NCBI Taxonomy" id="470096"/>
    <lineage>
        <taxon>Eukaryota</taxon>
        <taxon>Fungi</taxon>
        <taxon>Dikarya</taxon>
        <taxon>Ascomycota</taxon>
        <taxon>Pezizomycotina</taxon>
        <taxon>Dothideomycetes</taxon>
        <taxon>Dothideomycetes incertae sedis</taxon>
        <taxon>Acrospermales</taxon>
        <taxon>Acrospermaceae</taxon>
        <taxon>Pseudovirgaria</taxon>
    </lineage>
</organism>
<evidence type="ECO:0000313" key="4">
    <source>
        <dbReference type="Proteomes" id="UP000799437"/>
    </source>
</evidence>
<protein>
    <submittedName>
        <fullName evidence="3">Alpha/beta-hydrolase</fullName>
    </submittedName>
</protein>
<evidence type="ECO:0000313" key="3">
    <source>
        <dbReference type="EMBL" id="KAF2755735.1"/>
    </source>
</evidence>
<dbReference type="InterPro" id="IPR029058">
    <property type="entry name" value="AB_hydrolase_fold"/>
</dbReference>
<proteinExistence type="predicted"/>
<accession>A0A6A6VZQ6</accession>
<name>A0A6A6VZQ6_9PEZI</name>
<dbReference type="GeneID" id="54489465"/>
<feature type="chain" id="PRO_5025658226" evidence="1">
    <location>
        <begin position="21"/>
        <end position="587"/>
    </location>
</feature>
<dbReference type="EMBL" id="ML996577">
    <property type="protein sequence ID" value="KAF2755735.1"/>
    <property type="molecule type" value="Genomic_DNA"/>
</dbReference>
<keyword evidence="4" id="KW-1185">Reference proteome</keyword>
<evidence type="ECO:0000256" key="1">
    <source>
        <dbReference type="SAM" id="SignalP"/>
    </source>
</evidence>
<sequence>MTPYVFWLVPFLSLLRVALAISNPSPSVYATLTQPFYPPNANCIELRVPVTISYERLTFKFPGWKDDFALQDFLTAVTSREGANIPSPITGAINDTSSYTIAASFCTPRQEDRKKTIILATHGIGQARTHWNSAYEPDQYNFVQYAISKGYSVWFYDRLGQGESDTDSGFKTQLRTHKAILVELALLVKSGTVTGSFGVPEKLAVMGFSFGSFITHFAIAENPGLADAAILTGINYNTTGLNANGLVRSFVPRIASLQNPRRFGTLDPGYLTWVDTIAQINTYFKFPFYDFPTASYCEEFKQPFAIAKFLTLTDGEFDASQFTGAALAITAKDDYIICDGACEGIFEEPARTLFRNAKFTPYLHPNSSHNFNFHFNATEAYRVITDFLDATDPTLIPLSLRHKPSIERIGPAAGSLATSVLSYYQTLTSFLSNPLHLKLSTSSDSVNKTLVEADELLQQDPWGWVQLIVEGEDEFCNSTIESGIPTFGVEMPLSKISYNGPLQDALFCLDFSQHQGTEHKDDPISRGGRLNMDIDDRPTVNVIEDDYCFSEKGDHSPEDTTSRSIHRLVHVCFLEHIFRLYLKTIDG</sequence>
<dbReference type="RefSeq" id="XP_033598186.1">
    <property type="nucleotide sequence ID" value="XM_033748411.1"/>
</dbReference>